<dbReference type="SUPFAM" id="SSF53706">
    <property type="entry name" value="Formate dehydrogenase/DMSO reductase, domains 1-3"/>
    <property type="match status" value="1"/>
</dbReference>
<evidence type="ECO:0000256" key="5">
    <source>
        <dbReference type="ARBA" id="ARBA00023002"/>
    </source>
</evidence>
<dbReference type="GO" id="GO:0030151">
    <property type="term" value="F:molybdenum ion binding"/>
    <property type="evidence" value="ECO:0007669"/>
    <property type="project" value="TreeGrafter"/>
</dbReference>
<dbReference type="Gene3D" id="3.40.228.10">
    <property type="entry name" value="Dimethylsulfoxide Reductase, domain 2"/>
    <property type="match status" value="1"/>
</dbReference>
<name>A0A5A9ZV93_9RHOB</name>
<feature type="domain" description="Molybdopterin oxidoreductase N-terminal" evidence="8">
    <location>
        <begin position="10"/>
        <end position="46"/>
    </location>
</feature>
<dbReference type="InterPro" id="IPR009010">
    <property type="entry name" value="Asp_de-COase-like_dom_sf"/>
</dbReference>
<dbReference type="Gene3D" id="2.40.40.20">
    <property type="match status" value="1"/>
</dbReference>
<dbReference type="Proteomes" id="UP000325291">
    <property type="component" value="Unassembled WGS sequence"/>
</dbReference>
<keyword evidence="4" id="KW-0479">Metal-binding</keyword>
<evidence type="ECO:0000313" key="9">
    <source>
        <dbReference type="EMBL" id="KAA0921099.1"/>
    </source>
</evidence>
<dbReference type="RefSeq" id="WP_111361880.1">
    <property type="nucleotide sequence ID" value="NZ_VINQ01000001.1"/>
</dbReference>
<dbReference type="InterPro" id="IPR041460">
    <property type="entry name" value="Molybdopterin_N"/>
</dbReference>
<dbReference type="InterPro" id="IPR006656">
    <property type="entry name" value="Mopterin_OxRdtase"/>
</dbReference>
<dbReference type="EMBL" id="VINQ01000001">
    <property type="protein sequence ID" value="KAA0921099.1"/>
    <property type="molecule type" value="Genomic_DNA"/>
</dbReference>
<dbReference type="CDD" id="cd02769">
    <property type="entry name" value="MopB_DMSOR-BSOR-TMAOR"/>
    <property type="match status" value="1"/>
</dbReference>
<comment type="similarity">
    <text evidence="2">Belongs to the prokaryotic molybdopterin-containing oxidoreductase family.</text>
</comment>
<evidence type="ECO:0000256" key="2">
    <source>
        <dbReference type="ARBA" id="ARBA00010312"/>
    </source>
</evidence>
<dbReference type="PANTHER" id="PTHR43742">
    <property type="entry name" value="TRIMETHYLAMINE-N-OXIDE REDUCTASE"/>
    <property type="match status" value="1"/>
</dbReference>
<proteinExistence type="inferred from homology"/>
<dbReference type="Pfam" id="PF01568">
    <property type="entry name" value="Molydop_binding"/>
    <property type="match status" value="1"/>
</dbReference>
<dbReference type="Pfam" id="PF00384">
    <property type="entry name" value="Molybdopterin"/>
    <property type="match status" value="1"/>
</dbReference>
<dbReference type="Pfam" id="PF18364">
    <property type="entry name" value="Molybdopterin_N"/>
    <property type="match status" value="1"/>
</dbReference>
<accession>A0A5A9ZV93</accession>
<dbReference type="Gene3D" id="3.90.55.10">
    <property type="entry name" value="Dimethylsulfoxide Reductase, domain 3"/>
    <property type="match status" value="1"/>
</dbReference>
<gene>
    <name evidence="9" type="ORF">FLO80_02725</name>
</gene>
<keyword evidence="10" id="KW-1185">Reference proteome</keyword>
<dbReference type="AlphaFoldDB" id="A0A5A9ZV93"/>
<dbReference type="PANTHER" id="PTHR43742:SF10">
    <property type="entry name" value="TRIMETHYLAMINE-N-OXIDE REDUCTASE 2"/>
    <property type="match status" value="1"/>
</dbReference>
<evidence type="ECO:0000256" key="3">
    <source>
        <dbReference type="ARBA" id="ARBA00022505"/>
    </source>
</evidence>
<comment type="cofactor">
    <cofactor evidence="1">
        <name>Mo-bis(molybdopterin guanine dinucleotide)</name>
        <dbReference type="ChEBI" id="CHEBI:60539"/>
    </cofactor>
</comment>
<evidence type="ECO:0000313" key="10">
    <source>
        <dbReference type="Proteomes" id="UP000325291"/>
    </source>
</evidence>
<protein>
    <submittedName>
        <fullName evidence="9">Molybdopterin-dependent oxidoreductase</fullName>
    </submittedName>
</protein>
<dbReference type="InterPro" id="IPR006657">
    <property type="entry name" value="MoPterin_dinucl-bd_dom"/>
</dbReference>
<reference evidence="9 10" key="1">
    <citation type="submission" date="2019-07" db="EMBL/GenBank/DDBJ databases">
        <title>Aquicoccus porphyridii gen. nov., sp. nov., isolated from a small marine red alga, Porphyridium marinum.</title>
        <authorList>
            <person name="Liu L."/>
        </authorList>
    </citation>
    <scope>NUCLEOTIDE SEQUENCE [LARGE SCALE GENOMIC DNA]</scope>
    <source>
        <strain evidence="9 10">L1 8-17</strain>
    </source>
</reference>
<dbReference type="InterPro" id="IPR050612">
    <property type="entry name" value="Prok_Mopterin_Oxidored"/>
</dbReference>
<dbReference type="CDD" id="cd02793">
    <property type="entry name" value="MopB_CT_DMSOR-BSOR-TMAOR"/>
    <property type="match status" value="1"/>
</dbReference>
<dbReference type="GO" id="GO:0016491">
    <property type="term" value="F:oxidoreductase activity"/>
    <property type="evidence" value="ECO:0007669"/>
    <property type="project" value="UniProtKB-KW"/>
</dbReference>
<organism evidence="9 10">
    <name type="scientific">Aquicoccus porphyridii</name>
    <dbReference type="NCBI Taxonomy" id="1852029"/>
    <lineage>
        <taxon>Bacteria</taxon>
        <taxon>Pseudomonadati</taxon>
        <taxon>Pseudomonadota</taxon>
        <taxon>Alphaproteobacteria</taxon>
        <taxon>Rhodobacterales</taxon>
        <taxon>Paracoccaceae</taxon>
        <taxon>Aquicoccus</taxon>
    </lineage>
</organism>
<dbReference type="SUPFAM" id="SSF50692">
    <property type="entry name" value="ADC-like"/>
    <property type="match status" value="1"/>
</dbReference>
<dbReference type="GO" id="GO:0030288">
    <property type="term" value="C:outer membrane-bounded periplasmic space"/>
    <property type="evidence" value="ECO:0007669"/>
    <property type="project" value="TreeGrafter"/>
</dbReference>
<evidence type="ECO:0000256" key="4">
    <source>
        <dbReference type="ARBA" id="ARBA00022723"/>
    </source>
</evidence>
<keyword evidence="3" id="KW-0500">Molybdenum</keyword>
<keyword evidence="5" id="KW-0560">Oxidoreductase</keyword>
<sequence>MKDLDRKPITNSHWGTYWVEAENGEPTGLTPFEHDPDPSPIGPGMVETRRDALRITRPAVRRSWLEGGPGTAGARRGSEEFVEVTWDEVNRLIADELQRVRRDHGNKAIYAGSYGWASAGRFHHAQGQLKRFLNLVGGFTSSVNTYSFAAAEVIVPHVLGDFRSFLDRMTSWESIAEHCDLFVAFGGVPLKNGQITQGGTGAHVQKAGVLAAHAGGTRFVNVSPLRADFLDRVEADWLALRPSTDAALMLGLAHVILSEGLHDRAFLERYTVGFERFAAYLTGETDGVAKTADWAAAITDIPADTIRDLARRMARGRTMISVAYALTRQDHGEQPYWAAITLAAMLGQIGLQGGGVGFGYSAMNHTGLNRRQVPYAAFPQGQNPVPDYIPVARVTDMLENPGGTVEYNGRTLTYPDVRLVWWAGGNPFHHHQDLNRLRRAWAKPETIIVNEWCWNSLARHADIVLPCTTPLERDDIAMSPKDPFITMMDKVGEPVGEARDDHEIFRGIAAAMGVEEAFTEGRSAGEWLRWLYDLSRQAAARGRIELPTLDELRREGWHRVPAPEKQTVMMEAFRADPEARPLKTPSGRIEIFSETIAGFGYDDCPGHPAWIEPLEWLGKAGAGDALHMISNQPKTKLHSQIDHGSLSRADRVAGREPVLMNPEDAAKRGLSEGQIVRLFNARGATLAGLRISDEIRPGVIQIATGAWYEPAGETCVHGNPNTLTPDKGTSKLAQGPIAHSCLVEVEAAGDVPPVTIGVAPPVIVRGG</sequence>
<comment type="caution">
    <text evidence="9">The sequence shown here is derived from an EMBL/GenBank/DDBJ whole genome shotgun (WGS) entry which is preliminary data.</text>
</comment>
<feature type="domain" description="Molybdopterin dinucleotide-binding" evidence="7">
    <location>
        <begin position="626"/>
        <end position="741"/>
    </location>
</feature>
<dbReference type="GO" id="GO:0009055">
    <property type="term" value="F:electron transfer activity"/>
    <property type="evidence" value="ECO:0007669"/>
    <property type="project" value="TreeGrafter"/>
</dbReference>
<dbReference type="GO" id="GO:0009061">
    <property type="term" value="P:anaerobic respiration"/>
    <property type="evidence" value="ECO:0007669"/>
    <property type="project" value="TreeGrafter"/>
</dbReference>
<evidence type="ECO:0000256" key="1">
    <source>
        <dbReference type="ARBA" id="ARBA00001942"/>
    </source>
</evidence>
<dbReference type="Gene3D" id="3.40.50.740">
    <property type="match status" value="1"/>
</dbReference>
<evidence type="ECO:0000259" key="6">
    <source>
        <dbReference type="Pfam" id="PF00384"/>
    </source>
</evidence>
<dbReference type="InterPro" id="IPR041954">
    <property type="entry name" value="CT_DMSOR/BSOR/TMAOR"/>
</dbReference>
<dbReference type="GO" id="GO:0043546">
    <property type="term" value="F:molybdopterin cofactor binding"/>
    <property type="evidence" value="ECO:0007669"/>
    <property type="project" value="InterPro"/>
</dbReference>
<feature type="domain" description="Molybdopterin oxidoreductase" evidence="6">
    <location>
        <begin position="54"/>
        <end position="509"/>
    </location>
</feature>
<evidence type="ECO:0000259" key="8">
    <source>
        <dbReference type="Pfam" id="PF18364"/>
    </source>
</evidence>
<evidence type="ECO:0000259" key="7">
    <source>
        <dbReference type="Pfam" id="PF01568"/>
    </source>
</evidence>